<keyword evidence="3" id="KW-1185">Reference proteome</keyword>
<gene>
    <name evidence="2" type="ORF">L207DRAFT_443304</name>
</gene>
<sequence>MSKQPSDSFLPSGAIESPRKVSGRLGSMVSPLSVPRSIPDYIPSPHSGDGSPSPFMQSRSPSQHPNGPPISPPKTRSASADDNSGALIEDWRAYTQKLRSQSEGERAHMAADRARMEEVMAEERALWDRERDILKARIAELEAELKKEKEMSNGSPEGISPPRQRAHPRSDVNNFTSPGSNAVSATGSIDGSSRGVPQESGRNADGSPFYAPAPRNPSRSFDPSELGDFRVDSMNAPRETPIRVTSKELTSSDFGVKSPPSAHSLLPIPETTAESIDISHIQPELEGVAIKATAVSPTFAAKVLSPQRSPPKLSPEVKPPGRDVTNMQRSVSSGSSKEEKQMKILEVFSQPENRRLTLHAGHTPNHSMTKFAFLADGSESGNATPTQEHHGQEHDQKHEHRRSSLAPGYEDQGDKELSGPLGLTNEAIRDDAFLAQLVEKLEEARKSADTSPSTNSSSSQNRSLSPRPRLPVETVDDEEDDKDEGPPLRLKPSFNFGRPMGRM</sequence>
<feature type="compositionally biased region" description="Low complexity" evidence="1">
    <location>
        <begin position="43"/>
        <end position="54"/>
    </location>
</feature>
<feature type="region of interest" description="Disordered" evidence="1">
    <location>
        <begin position="443"/>
        <end position="503"/>
    </location>
</feature>
<dbReference type="OrthoDB" id="5427699at2759"/>
<name>A0A2J6QX37_HYAVF</name>
<feature type="compositionally biased region" description="Polar residues" evidence="1">
    <location>
        <begin position="55"/>
        <end position="65"/>
    </location>
</feature>
<dbReference type="Proteomes" id="UP000235786">
    <property type="component" value="Unassembled WGS sequence"/>
</dbReference>
<feature type="compositionally biased region" description="Polar residues" evidence="1">
    <location>
        <begin position="171"/>
        <end position="191"/>
    </location>
</feature>
<dbReference type="EMBL" id="KZ613965">
    <property type="protein sequence ID" value="PMD30824.1"/>
    <property type="molecule type" value="Genomic_DNA"/>
</dbReference>
<feature type="compositionally biased region" description="Basic and acidic residues" evidence="1">
    <location>
        <begin position="100"/>
        <end position="114"/>
    </location>
</feature>
<feature type="compositionally biased region" description="Acidic residues" evidence="1">
    <location>
        <begin position="474"/>
        <end position="483"/>
    </location>
</feature>
<evidence type="ECO:0000313" key="3">
    <source>
        <dbReference type="Proteomes" id="UP000235786"/>
    </source>
</evidence>
<accession>A0A2J6QX37</accession>
<feature type="compositionally biased region" description="Low complexity" evidence="1">
    <location>
        <begin position="450"/>
        <end position="467"/>
    </location>
</feature>
<proteinExistence type="predicted"/>
<feature type="region of interest" description="Disordered" evidence="1">
    <location>
        <begin position="145"/>
        <end position="267"/>
    </location>
</feature>
<protein>
    <submittedName>
        <fullName evidence="2">Uncharacterized protein</fullName>
    </submittedName>
</protein>
<dbReference type="STRING" id="1149755.A0A2J6QX37"/>
<evidence type="ECO:0000256" key="1">
    <source>
        <dbReference type="SAM" id="MobiDB-lite"/>
    </source>
</evidence>
<feature type="region of interest" description="Disordered" evidence="1">
    <location>
        <begin position="302"/>
        <end position="423"/>
    </location>
</feature>
<feature type="compositionally biased region" description="Basic and acidic residues" evidence="1">
    <location>
        <begin position="387"/>
        <end position="398"/>
    </location>
</feature>
<reference evidence="2 3" key="1">
    <citation type="submission" date="2016-04" db="EMBL/GenBank/DDBJ databases">
        <title>A degradative enzymes factory behind the ericoid mycorrhizal symbiosis.</title>
        <authorList>
            <consortium name="DOE Joint Genome Institute"/>
            <person name="Martino E."/>
            <person name="Morin E."/>
            <person name="Grelet G."/>
            <person name="Kuo A."/>
            <person name="Kohler A."/>
            <person name="Daghino S."/>
            <person name="Barry K."/>
            <person name="Choi C."/>
            <person name="Cichocki N."/>
            <person name="Clum A."/>
            <person name="Copeland A."/>
            <person name="Hainaut M."/>
            <person name="Haridas S."/>
            <person name="Labutti K."/>
            <person name="Lindquist E."/>
            <person name="Lipzen A."/>
            <person name="Khouja H.-R."/>
            <person name="Murat C."/>
            <person name="Ohm R."/>
            <person name="Olson A."/>
            <person name="Spatafora J."/>
            <person name="Veneault-Fourrey C."/>
            <person name="Henrissat B."/>
            <person name="Grigoriev I."/>
            <person name="Martin F."/>
            <person name="Perotto S."/>
        </authorList>
    </citation>
    <scope>NUCLEOTIDE SEQUENCE [LARGE SCALE GENOMIC DNA]</scope>
    <source>
        <strain evidence="2 3">F</strain>
    </source>
</reference>
<evidence type="ECO:0000313" key="2">
    <source>
        <dbReference type="EMBL" id="PMD30824.1"/>
    </source>
</evidence>
<dbReference type="AlphaFoldDB" id="A0A2J6QX37"/>
<feature type="region of interest" description="Disordered" evidence="1">
    <location>
        <begin position="1"/>
        <end position="114"/>
    </location>
</feature>
<organism evidence="2 3">
    <name type="scientific">Hyaloscypha variabilis (strain UAMH 11265 / GT02V1 / F)</name>
    <name type="common">Meliniomyces variabilis</name>
    <dbReference type="NCBI Taxonomy" id="1149755"/>
    <lineage>
        <taxon>Eukaryota</taxon>
        <taxon>Fungi</taxon>
        <taxon>Dikarya</taxon>
        <taxon>Ascomycota</taxon>
        <taxon>Pezizomycotina</taxon>
        <taxon>Leotiomycetes</taxon>
        <taxon>Helotiales</taxon>
        <taxon>Hyaloscyphaceae</taxon>
        <taxon>Hyaloscypha</taxon>
        <taxon>Hyaloscypha variabilis</taxon>
    </lineage>
</organism>
<feature type="compositionally biased region" description="Polar residues" evidence="1">
    <location>
        <begin position="325"/>
        <end position="335"/>
    </location>
</feature>